<dbReference type="SMART" id="SM00028">
    <property type="entry name" value="TPR"/>
    <property type="match status" value="1"/>
</dbReference>
<dbReference type="Proteomes" id="UP000626109">
    <property type="component" value="Unassembled WGS sequence"/>
</dbReference>
<dbReference type="PROSITE" id="PS50005">
    <property type="entry name" value="TPR"/>
    <property type="match status" value="1"/>
</dbReference>
<gene>
    <name evidence="2" type="ORF">PGLA2088_LOCUS16098</name>
</gene>
<reference evidence="2" key="1">
    <citation type="submission" date="2021-02" db="EMBL/GenBank/DDBJ databases">
        <authorList>
            <person name="Dougan E. K."/>
            <person name="Rhodes N."/>
            <person name="Thang M."/>
            <person name="Chan C."/>
        </authorList>
    </citation>
    <scope>NUCLEOTIDE SEQUENCE</scope>
</reference>
<feature type="non-terminal residue" evidence="2">
    <location>
        <position position="1"/>
    </location>
</feature>
<name>A0A813J869_POLGL</name>
<protein>
    <recommendedName>
        <fullName evidence="4">Tetratricopeptide repeat protein</fullName>
    </recommendedName>
</protein>
<sequence>ETLNTFFALFDNCIQLYRLNKLSDYLEEVVPVCRKRNDKFTMKAIQALSFVRWKQSRFREALPLFHEMEATLGKSAALCENIAHTYNSLGDYEKAEDYFRQALRFIEQEAGFNKGNRGGVLLGLGIVRDRLGKHKEALP</sequence>
<dbReference type="EMBL" id="CAJNNW010020263">
    <property type="protein sequence ID" value="CAE8665969.1"/>
    <property type="molecule type" value="Genomic_DNA"/>
</dbReference>
<proteinExistence type="predicted"/>
<organism evidence="2 3">
    <name type="scientific">Polarella glacialis</name>
    <name type="common">Dinoflagellate</name>
    <dbReference type="NCBI Taxonomy" id="89957"/>
    <lineage>
        <taxon>Eukaryota</taxon>
        <taxon>Sar</taxon>
        <taxon>Alveolata</taxon>
        <taxon>Dinophyceae</taxon>
        <taxon>Suessiales</taxon>
        <taxon>Suessiaceae</taxon>
        <taxon>Polarella</taxon>
    </lineage>
</organism>
<comment type="caution">
    <text evidence="2">The sequence shown here is derived from an EMBL/GenBank/DDBJ whole genome shotgun (WGS) entry which is preliminary data.</text>
</comment>
<dbReference type="Pfam" id="PF13424">
    <property type="entry name" value="TPR_12"/>
    <property type="match status" value="1"/>
</dbReference>
<keyword evidence="1" id="KW-0802">TPR repeat</keyword>
<evidence type="ECO:0000256" key="1">
    <source>
        <dbReference type="PROSITE-ProRule" id="PRU00339"/>
    </source>
</evidence>
<evidence type="ECO:0000313" key="3">
    <source>
        <dbReference type="Proteomes" id="UP000626109"/>
    </source>
</evidence>
<evidence type="ECO:0008006" key="4">
    <source>
        <dbReference type="Google" id="ProtNLM"/>
    </source>
</evidence>
<feature type="non-terminal residue" evidence="2">
    <location>
        <position position="139"/>
    </location>
</feature>
<dbReference type="SUPFAM" id="SSF48452">
    <property type="entry name" value="TPR-like"/>
    <property type="match status" value="1"/>
</dbReference>
<accession>A0A813J869</accession>
<dbReference type="Gene3D" id="1.25.40.10">
    <property type="entry name" value="Tetratricopeptide repeat domain"/>
    <property type="match status" value="1"/>
</dbReference>
<dbReference type="InterPro" id="IPR011990">
    <property type="entry name" value="TPR-like_helical_dom_sf"/>
</dbReference>
<dbReference type="AlphaFoldDB" id="A0A813J869"/>
<evidence type="ECO:0000313" key="2">
    <source>
        <dbReference type="EMBL" id="CAE8665969.1"/>
    </source>
</evidence>
<dbReference type="InterPro" id="IPR019734">
    <property type="entry name" value="TPR_rpt"/>
</dbReference>
<feature type="repeat" description="TPR" evidence="1">
    <location>
        <begin position="76"/>
        <end position="109"/>
    </location>
</feature>